<dbReference type="Proteomes" id="UP000324222">
    <property type="component" value="Unassembled WGS sequence"/>
</dbReference>
<evidence type="ECO:0000313" key="3">
    <source>
        <dbReference type="Proteomes" id="UP000324222"/>
    </source>
</evidence>
<evidence type="ECO:0000256" key="1">
    <source>
        <dbReference type="SAM" id="MobiDB-lite"/>
    </source>
</evidence>
<dbReference type="EMBL" id="VSRR010000021">
    <property type="protein sequence ID" value="MPC08205.1"/>
    <property type="molecule type" value="Genomic_DNA"/>
</dbReference>
<dbReference type="AlphaFoldDB" id="A0A5B7CFZ0"/>
<evidence type="ECO:0000313" key="2">
    <source>
        <dbReference type="EMBL" id="MPC08205.1"/>
    </source>
</evidence>
<reference evidence="2 3" key="1">
    <citation type="submission" date="2019-05" db="EMBL/GenBank/DDBJ databases">
        <title>Another draft genome of Portunus trituberculatus and its Hox gene families provides insights of decapod evolution.</title>
        <authorList>
            <person name="Jeong J.-H."/>
            <person name="Song I."/>
            <person name="Kim S."/>
            <person name="Choi T."/>
            <person name="Kim D."/>
            <person name="Ryu S."/>
            <person name="Kim W."/>
        </authorList>
    </citation>
    <scope>NUCLEOTIDE SEQUENCE [LARGE SCALE GENOMIC DNA]</scope>
    <source>
        <tissue evidence="2">Muscle</tissue>
    </source>
</reference>
<protein>
    <submittedName>
        <fullName evidence="2">Uncharacterized protein</fullName>
    </submittedName>
</protein>
<organism evidence="2 3">
    <name type="scientific">Portunus trituberculatus</name>
    <name type="common">Swimming crab</name>
    <name type="synonym">Neptunus trituberculatus</name>
    <dbReference type="NCBI Taxonomy" id="210409"/>
    <lineage>
        <taxon>Eukaryota</taxon>
        <taxon>Metazoa</taxon>
        <taxon>Ecdysozoa</taxon>
        <taxon>Arthropoda</taxon>
        <taxon>Crustacea</taxon>
        <taxon>Multicrustacea</taxon>
        <taxon>Malacostraca</taxon>
        <taxon>Eumalacostraca</taxon>
        <taxon>Eucarida</taxon>
        <taxon>Decapoda</taxon>
        <taxon>Pleocyemata</taxon>
        <taxon>Brachyura</taxon>
        <taxon>Eubrachyura</taxon>
        <taxon>Portunoidea</taxon>
        <taxon>Portunidae</taxon>
        <taxon>Portuninae</taxon>
        <taxon>Portunus</taxon>
    </lineage>
</organism>
<keyword evidence="3" id="KW-1185">Reference proteome</keyword>
<sequence>MSAPSLLKVLEDATLQPRRKGLRVGGEQEEVGGRRGEQGSQRHQPHAHPPAAASLQHHTPRKHPSQD</sequence>
<comment type="caution">
    <text evidence="2">The sequence shown here is derived from an EMBL/GenBank/DDBJ whole genome shotgun (WGS) entry which is preliminary data.</text>
</comment>
<name>A0A5B7CFZ0_PORTR</name>
<gene>
    <name evidence="2" type="ORF">E2C01_000782</name>
</gene>
<proteinExistence type="predicted"/>
<feature type="region of interest" description="Disordered" evidence="1">
    <location>
        <begin position="1"/>
        <end position="67"/>
    </location>
</feature>
<feature type="compositionally biased region" description="Basic residues" evidence="1">
    <location>
        <begin position="58"/>
        <end position="67"/>
    </location>
</feature>
<accession>A0A5B7CFZ0</accession>